<dbReference type="GO" id="GO:0043750">
    <property type="term" value="F:phosphatidylinositol alpha-mannosyltransferase activity"/>
    <property type="evidence" value="ECO:0007669"/>
    <property type="project" value="UniProtKB-EC"/>
</dbReference>
<evidence type="ECO:0000313" key="4">
    <source>
        <dbReference type="Proteomes" id="UP000316714"/>
    </source>
</evidence>
<keyword evidence="3" id="KW-0328">Glycosyltransferase</keyword>
<gene>
    <name evidence="3" type="primary">pimC</name>
    <name evidence="3" type="ORF">KOR34_24480</name>
</gene>
<keyword evidence="4" id="KW-1185">Reference proteome</keyword>
<comment type="caution">
    <text evidence="3">The sequence shown here is derived from an EMBL/GenBank/DDBJ whole genome shotgun (WGS) entry which is preliminary data.</text>
</comment>
<proteinExistence type="predicted"/>
<dbReference type="EMBL" id="SIHJ01000001">
    <property type="protein sequence ID" value="TWT37496.1"/>
    <property type="molecule type" value="Genomic_DNA"/>
</dbReference>
<dbReference type="SUPFAM" id="SSF53756">
    <property type="entry name" value="UDP-Glycosyltransferase/glycogen phosphorylase"/>
    <property type="match status" value="1"/>
</dbReference>
<dbReference type="Gene3D" id="3.40.50.2000">
    <property type="entry name" value="Glycogen Phosphorylase B"/>
    <property type="match status" value="2"/>
</dbReference>
<dbReference type="InterPro" id="IPR050194">
    <property type="entry name" value="Glycosyltransferase_grp1"/>
</dbReference>
<dbReference type="InterPro" id="IPR028098">
    <property type="entry name" value="Glyco_trans_4-like_N"/>
</dbReference>
<dbReference type="OrthoDB" id="258796at2"/>
<dbReference type="PANTHER" id="PTHR45947:SF3">
    <property type="entry name" value="SULFOQUINOVOSYL TRANSFERASE SQD2"/>
    <property type="match status" value="1"/>
</dbReference>
<organism evidence="3 4">
    <name type="scientific">Posidoniimonas corsicana</name>
    <dbReference type="NCBI Taxonomy" id="1938618"/>
    <lineage>
        <taxon>Bacteria</taxon>
        <taxon>Pseudomonadati</taxon>
        <taxon>Planctomycetota</taxon>
        <taxon>Planctomycetia</taxon>
        <taxon>Pirellulales</taxon>
        <taxon>Lacipirellulaceae</taxon>
        <taxon>Posidoniimonas</taxon>
    </lineage>
</organism>
<evidence type="ECO:0000313" key="3">
    <source>
        <dbReference type="EMBL" id="TWT37496.1"/>
    </source>
</evidence>
<reference evidence="3 4" key="1">
    <citation type="submission" date="2019-02" db="EMBL/GenBank/DDBJ databases">
        <title>Deep-cultivation of Planctomycetes and their phenomic and genomic characterization uncovers novel biology.</title>
        <authorList>
            <person name="Wiegand S."/>
            <person name="Jogler M."/>
            <person name="Boedeker C."/>
            <person name="Pinto D."/>
            <person name="Vollmers J."/>
            <person name="Rivas-Marin E."/>
            <person name="Kohn T."/>
            <person name="Peeters S.H."/>
            <person name="Heuer A."/>
            <person name="Rast P."/>
            <person name="Oberbeckmann S."/>
            <person name="Bunk B."/>
            <person name="Jeske O."/>
            <person name="Meyerdierks A."/>
            <person name="Storesund J.E."/>
            <person name="Kallscheuer N."/>
            <person name="Luecker S."/>
            <person name="Lage O.M."/>
            <person name="Pohl T."/>
            <person name="Merkel B.J."/>
            <person name="Hornburger P."/>
            <person name="Mueller R.-W."/>
            <person name="Bruemmer F."/>
            <person name="Labrenz M."/>
            <person name="Spormann A.M."/>
            <person name="Op Den Camp H."/>
            <person name="Overmann J."/>
            <person name="Amann R."/>
            <person name="Jetten M.S.M."/>
            <person name="Mascher T."/>
            <person name="Medema M.H."/>
            <person name="Devos D.P."/>
            <person name="Kaster A.-K."/>
            <person name="Ovreas L."/>
            <person name="Rohde M."/>
            <person name="Galperin M.Y."/>
            <person name="Jogler C."/>
        </authorList>
    </citation>
    <scope>NUCLEOTIDE SEQUENCE [LARGE SCALE GENOMIC DNA]</scope>
    <source>
        <strain evidence="3 4">KOR34</strain>
    </source>
</reference>
<dbReference type="AlphaFoldDB" id="A0A5C5VG01"/>
<dbReference type="Pfam" id="PF00534">
    <property type="entry name" value="Glycos_transf_1"/>
    <property type="match status" value="1"/>
</dbReference>
<dbReference type="EC" id="2.4.1.345" evidence="3"/>
<feature type="domain" description="Glycosyltransferase subfamily 4-like N-terminal" evidence="2">
    <location>
        <begin position="15"/>
        <end position="205"/>
    </location>
</feature>
<dbReference type="PANTHER" id="PTHR45947">
    <property type="entry name" value="SULFOQUINOVOSYL TRANSFERASE SQD2"/>
    <property type="match status" value="1"/>
</dbReference>
<dbReference type="RefSeq" id="WP_146564831.1">
    <property type="nucleotide sequence ID" value="NZ_SIHJ01000001.1"/>
</dbReference>
<accession>A0A5C5VG01</accession>
<dbReference type="Proteomes" id="UP000316714">
    <property type="component" value="Unassembled WGS sequence"/>
</dbReference>
<name>A0A5C5VG01_9BACT</name>
<dbReference type="InterPro" id="IPR001296">
    <property type="entry name" value="Glyco_trans_1"/>
</dbReference>
<protein>
    <submittedName>
        <fullName evidence="3">GDP-mannose-dependent alpha-(1-6)-phosphatidylinositol dimannoside mannosyltransferase</fullName>
        <ecNumber evidence="3">2.4.1.345</ecNumber>
    </submittedName>
</protein>
<keyword evidence="3" id="KW-0808">Transferase</keyword>
<dbReference type="Pfam" id="PF13439">
    <property type="entry name" value="Glyco_transf_4"/>
    <property type="match status" value="1"/>
</dbReference>
<evidence type="ECO:0000259" key="1">
    <source>
        <dbReference type="Pfam" id="PF00534"/>
    </source>
</evidence>
<sequence>MRFCDVTLSYTETSGGIRTYIDAKRDYLLEHTNHHHVLIVPGHHDEVEEHDRCTIHRIASPTLPGCEPYRFFWRPDKIRQALDQSAPDVVELGSFYVAPWPVFGYRKDRQAAGHPTVVGGYFHTDIAEAYVGQPMRHAFGEWNDAIEWLGDRLAELTEKGAEKYVGSVFDHCDLRMASSPKQAARLVDHNVPEVHVVPLGVDLQRFTPDRRSQEVHRAMGVPDNDLALIYAGRLDVEKHVELLVDAVELLPDDMRPHLILVGEGPLRGKLEKRAKENGRTLVLPYEDDPDRFANLLASADLYVTAGPTETFGLSVLEAQASGLPVVGVEAGALVERVPSELGALGPVDDARAFADNIQQVAPNRQELGRNARRHVEQHFGWDSTFRKLLGLYDDALASHGLPAAKRAATGAVAHP</sequence>
<evidence type="ECO:0000259" key="2">
    <source>
        <dbReference type="Pfam" id="PF13439"/>
    </source>
</evidence>
<feature type="domain" description="Glycosyl transferase family 1" evidence="1">
    <location>
        <begin position="214"/>
        <end position="373"/>
    </location>
</feature>